<evidence type="ECO:0000259" key="1">
    <source>
        <dbReference type="PROSITE" id="PS50943"/>
    </source>
</evidence>
<dbReference type="InterPro" id="IPR001387">
    <property type="entry name" value="Cro/C1-type_HTH"/>
</dbReference>
<dbReference type="SMART" id="SM00530">
    <property type="entry name" value="HTH_XRE"/>
    <property type="match status" value="1"/>
</dbReference>
<dbReference type="Gene3D" id="1.10.260.40">
    <property type="entry name" value="lambda repressor-like DNA-binding domains"/>
    <property type="match status" value="1"/>
</dbReference>
<dbReference type="AlphaFoldDB" id="A0A1C4WTI6"/>
<dbReference type="SUPFAM" id="SSF47413">
    <property type="entry name" value="lambda repressor-like DNA-binding domains"/>
    <property type="match status" value="1"/>
</dbReference>
<dbReference type="EMBL" id="FMCV01000005">
    <property type="protein sequence ID" value="SCE99532.1"/>
    <property type="molecule type" value="Genomic_DNA"/>
</dbReference>
<sequence>MDHFGDILRQHRVAAGWSLRKFADLIRYDFGYLGQIERGNRPVNPAVVAAYDRALSTDGLIQKAYDSRRADDTDMPRRSVLQAMTSLAALPAVDRMVGWEALRHGLDTAIDVDSDAWAEIVASYGTAYYRQPHDQLMTQLGRDLTVLQQQLAAVDDRRRPQLLRAAAALSVIVALSLVASGHALLSRRWWASAQRAADGSGDPDTRVLTRAWDVVNGCYDARRPLTVVAISDEVLPLAGRPSAATCGLLAGRAQALSLAGRHDEAVATVRHLSEQIEKLPAAVVGDVESLWGWPEHRLRHTESWVYTHSGDRRAAAAAQARALELYPASQIRLRTQVQLHHAAATVRAGDIMDGLTAAADLLDRLPREQHNELVRAVTLQVAAAVPDRERHRPLYTELMDRVQR</sequence>
<proteinExistence type="predicted"/>
<dbReference type="PROSITE" id="PS50943">
    <property type="entry name" value="HTH_CROC1"/>
    <property type="match status" value="1"/>
</dbReference>
<evidence type="ECO:0000313" key="2">
    <source>
        <dbReference type="EMBL" id="SCE99532.1"/>
    </source>
</evidence>
<dbReference type="Pfam" id="PF13560">
    <property type="entry name" value="HTH_31"/>
    <property type="match status" value="1"/>
</dbReference>
<feature type="domain" description="HTH cro/C1-type" evidence="1">
    <location>
        <begin position="8"/>
        <end position="60"/>
    </location>
</feature>
<keyword evidence="3" id="KW-1185">Reference proteome</keyword>
<name>A0A1C4WTI6_9ACTN</name>
<reference evidence="3" key="1">
    <citation type="submission" date="2016-06" db="EMBL/GenBank/DDBJ databases">
        <authorList>
            <person name="Varghese N."/>
        </authorList>
    </citation>
    <scope>NUCLEOTIDE SEQUENCE [LARGE SCALE GENOMIC DNA]</scope>
    <source>
        <strain evidence="3">DSM 45555</strain>
    </source>
</reference>
<dbReference type="RefSeq" id="WP_091044194.1">
    <property type="nucleotide sequence ID" value="NZ_FMCV01000005.1"/>
</dbReference>
<accession>A0A1C4WTI6</accession>
<dbReference type="CDD" id="cd00093">
    <property type="entry name" value="HTH_XRE"/>
    <property type="match status" value="1"/>
</dbReference>
<gene>
    <name evidence="2" type="ORF">GA0070215_105241</name>
</gene>
<dbReference type="Proteomes" id="UP000198551">
    <property type="component" value="Unassembled WGS sequence"/>
</dbReference>
<dbReference type="InterPro" id="IPR010982">
    <property type="entry name" value="Lambda_DNA-bd_dom_sf"/>
</dbReference>
<evidence type="ECO:0000313" key="3">
    <source>
        <dbReference type="Proteomes" id="UP000198551"/>
    </source>
</evidence>
<organism evidence="2 3">
    <name type="scientific">Micromonospora marina</name>
    <dbReference type="NCBI Taxonomy" id="307120"/>
    <lineage>
        <taxon>Bacteria</taxon>
        <taxon>Bacillati</taxon>
        <taxon>Actinomycetota</taxon>
        <taxon>Actinomycetes</taxon>
        <taxon>Micromonosporales</taxon>
        <taxon>Micromonosporaceae</taxon>
        <taxon>Micromonospora</taxon>
    </lineage>
</organism>
<protein>
    <submittedName>
        <fullName evidence="2">Helix-turn-helix domain-containing protein</fullName>
    </submittedName>
</protein>
<dbReference type="GO" id="GO:0003677">
    <property type="term" value="F:DNA binding"/>
    <property type="evidence" value="ECO:0007669"/>
    <property type="project" value="InterPro"/>
</dbReference>